<dbReference type="AlphaFoldDB" id="A0A2N0NSR3"/>
<proteinExistence type="predicted"/>
<protein>
    <submittedName>
        <fullName evidence="1">Uncharacterized protein</fullName>
    </submittedName>
</protein>
<dbReference type="EMBL" id="LLXJ01003104">
    <property type="protein sequence ID" value="PKB97585.1"/>
    <property type="molecule type" value="Genomic_DNA"/>
</dbReference>
<dbReference type="VEuPathDB" id="FungiDB:RhiirA1_442289"/>
<dbReference type="Proteomes" id="UP000232722">
    <property type="component" value="Unassembled WGS sequence"/>
</dbReference>
<evidence type="ECO:0000313" key="1">
    <source>
        <dbReference type="EMBL" id="PKB97585.1"/>
    </source>
</evidence>
<accession>A0A2N0NSR3</accession>
<sequence length="234" mass="26651">MQFKHIHGQGIGCILADLDAAQAKGLGLALHDLDSEKSWEIHLTYILKSCLIHFKRNLFHKKFSTSTKNLIRQIPNATSKEQVYDLLKQIEDTNDEGIKEWLSYYQQPYVLASLNKYVSNVDHEIWNKSGSDTNNAEAAHSMVNREGKQLKLLSAILKGKRYDIRCYTTIETHDKKGVPYTHRDKIADSSLPTALSFNNPTITSKTLFTLLHNFVSSLRKSSISEIRYSVLLVL</sequence>
<gene>
    <name evidence="1" type="ORF">RhiirA5_506547</name>
</gene>
<comment type="caution">
    <text evidence="1">The sequence shown here is derived from an EMBL/GenBank/DDBJ whole genome shotgun (WGS) entry which is preliminary data.</text>
</comment>
<reference evidence="1 2" key="2">
    <citation type="submission" date="2017-09" db="EMBL/GenBank/DDBJ databases">
        <title>Extensive intraspecific genome diversity in a model arbuscular mycorrhizal fungus.</title>
        <authorList>
            <person name="Chen E.C."/>
            <person name="Morin E."/>
            <person name="Beaudet D."/>
            <person name="Noel J."/>
            <person name="Ndikumana S."/>
            <person name="Charron P."/>
            <person name="St-Onge C."/>
            <person name="Giorgi J."/>
            <person name="Grigoriev I.V."/>
            <person name="Roux C."/>
            <person name="Martin F.M."/>
            <person name="Corradi N."/>
        </authorList>
    </citation>
    <scope>NUCLEOTIDE SEQUENCE [LARGE SCALE GENOMIC DNA]</scope>
    <source>
        <strain evidence="1 2">A5</strain>
    </source>
</reference>
<organism evidence="1 2">
    <name type="scientific">Rhizophagus irregularis</name>
    <dbReference type="NCBI Taxonomy" id="588596"/>
    <lineage>
        <taxon>Eukaryota</taxon>
        <taxon>Fungi</taxon>
        <taxon>Fungi incertae sedis</taxon>
        <taxon>Mucoromycota</taxon>
        <taxon>Glomeromycotina</taxon>
        <taxon>Glomeromycetes</taxon>
        <taxon>Glomerales</taxon>
        <taxon>Glomeraceae</taxon>
        <taxon>Rhizophagus</taxon>
    </lineage>
</organism>
<evidence type="ECO:0000313" key="2">
    <source>
        <dbReference type="Proteomes" id="UP000232722"/>
    </source>
</evidence>
<reference evidence="1 2" key="1">
    <citation type="submission" date="2016-04" db="EMBL/GenBank/DDBJ databases">
        <title>Genome analyses suggest a sexual origin of heterokaryosis in a supposedly ancient asexual fungus.</title>
        <authorList>
            <person name="Ropars J."/>
            <person name="Sedzielewska K."/>
            <person name="Noel J."/>
            <person name="Charron P."/>
            <person name="Farinelli L."/>
            <person name="Marton T."/>
            <person name="Kruger M."/>
            <person name="Pelin A."/>
            <person name="Brachmann A."/>
            <person name="Corradi N."/>
        </authorList>
    </citation>
    <scope>NUCLEOTIDE SEQUENCE [LARGE SCALE GENOMIC DNA]</scope>
    <source>
        <strain evidence="1 2">A5</strain>
    </source>
</reference>
<dbReference type="VEuPathDB" id="FungiDB:FUN_008240"/>
<name>A0A2N0NSR3_9GLOM</name>